<dbReference type="InterPro" id="IPR044922">
    <property type="entry name" value="DUF2063_N_sf"/>
</dbReference>
<dbReference type="EMBL" id="BAAAZE010000008">
    <property type="protein sequence ID" value="GAA4025889.1"/>
    <property type="molecule type" value="Genomic_DNA"/>
</dbReference>
<keyword evidence="3" id="KW-1185">Reference proteome</keyword>
<dbReference type="InterPro" id="IPR018640">
    <property type="entry name" value="DUF2063"/>
</dbReference>
<dbReference type="Gene3D" id="1.10.150.690">
    <property type="entry name" value="DUF2063"/>
    <property type="match status" value="1"/>
</dbReference>
<organism evidence="2 3">
    <name type="scientific">Actimicrobium antarcticum</name>
    <dbReference type="NCBI Taxonomy" id="1051899"/>
    <lineage>
        <taxon>Bacteria</taxon>
        <taxon>Pseudomonadati</taxon>
        <taxon>Pseudomonadota</taxon>
        <taxon>Betaproteobacteria</taxon>
        <taxon>Burkholderiales</taxon>
        <taxon>Oxalobacteraceae</taxon>
        <taxon>Actimicrobium</taxon>
    </lineage>
</organism>
<accession>A0ABP7TGQ8</accession>
<sequence>MRAPHYREFLEHRPKVDWLEVHTENYLESGGWDAHVLDQLRQDYPISLHGVGLGIGSAAGFSESHLQRVCATVRRIDPVLVSEHLCWGAVQDRHLNDLLPMPLTSDALLLVSERVDRIQQALGRRLLIENVSTYLRFRDDAMSEAEFLAALSSRTGCGVLLDINNLYVNQHNHGEAAMAAFDVLPRDCIGEFHLAGHLVTADVLIDNHGDRVAPAVWSLYREALQRFGPVPTLIEWDTDIPALEILLDEARQAREIAATVQALQHAGSLVTAQSRMSAALFDARTEADAVPLFKGDAQQVSQRIALYRGNLSATWSKTLAAAYPVLQALVGEEFFDALARAYGKQHPSSDGDLNQYGADFAGFLADFPHVADFPYFPDMARCEWAVHRAHYAGASATLDATSLAAFTPEQFEQARFRFHPACCLIATPWAVADLWLAHQPGTTAIFPTDMAMDNFAVTVRPHWRSALLPLSRAGHAALDTLQRDGTLGDAIDAALAIDAGFDLAGHLQQWTSHAVLVPANR</sequence>
<reference evidence="3" key="1">
    <citation type="journal article" date="2019" name="Int. J. Syst. Evol. Microbiol.">
        <title>The Global Catalogue of Microorganisms (GCM) 10K type strain sequencing project: providing services to taxonomists for standard genome sequencing and annotation.</title>
        <authorList>
            <consortium name="The Broad Institute Genomics Platform"/>
            <consortium name="The Broad Institute Genome Sequencing Center for Infectious Disease"/>
            <person name="Wu L."/>
            <person name="Ma J."/>
        </authorList>
    </citation>
    <scope>NUCLEOTIDE SEQUENCE [LARGE SCALE GENOMIC DNA]</scope>
    <source>
        <strain evidence="3">JCM 16673</strain>
    </source>
</reference>
<proteinExistence type="predicted"/>
<gene>
    <name evidence="2" type="ORF">GCM10022212_24810</name>
</gene>
<dbReference type="Pfam" id="PF09836">
    <property type="entry name" value="DUF2063"/>
    <property type="match status" value="1"/>
</dbReference>
<dbReference type="InterPro" id="IPR036237">
    <property type="entry name" value="Xyl_isomerase-like_sf"/>
</dbReference>
<dbReference type="NCBIfam" id="NF003818">
    <property type="entry name" value="PRK05409.1"/>
    <property type="match status" value="1"/>
</dbReference>
<evidence type="ECO:0000313" key="2">
    <source>
        <dbReference type="EMBL" id="GAA4025889.1"/>
    </source>
</evidence>
<evidence type="ECO:0000259" key="1">
    <source>
        <dbReference type="Pfam" id="PF09836"/>
    </source>
</evidence>
<dbReference type="SUPFAM" id="SSF51658">
    <property type="entry name" value="Xylose isomerase-like"/>
    <property type="match status" value="1"/>
</dbReference>
<dbReference type="PANTHER" id="PTHR42194">
    <property type="entry name" value="UPF0276 PROTEIN HI_1600"/>
    <property type="match status" value="1"/>
</dbReference>
<dbReference type="PANTHER" id="PTHR42194:SF1">
    <property type="entry name" value="UPF0276 PROTEIN HI_1600"/>
    <property type="match status" value="1"/>
</dbReference>
<evidence type="ECO:0000313" key="3">
    <source>
        <dbReference type="Proteomes" id="UP001501353"/>
    </source>
</evidence>
<name>A0ABP7TGQ8_9BURK</name>
<dbReference type="Pfam" id="PF05114">
    <property type="entry name" value="MbnB_TglH_ChrH"/>
    <property type="match status" value="1"/>
</dbReference>
<comment type="caution">
    <text evidence="2">The sequence shown here is derived from an EMBL/GenBank/DDBJ whole genome shotgun (WGS) entry which is preliminary data.</text>
</comment>
<dbReference type="InterPro" id="IPR007801">
    <property type="entry name" value="MbnB/TglH/ChrH"/>
</dbReference>
<dbReference type="Proteomes" id="UP001501353">
    <property type="component" value="Unassembled WGS sequence"/>
</dbReference>
<dbReference type="Gene3D" id="3.20.20.150">
    <property type="entry name" value="Divalent-metal-dependent TIM barrel enzymes"/>
    <property type="match status" value="1"/>
</dbReference>
<feature type="domain" description="Putative DNA-binding" evidence="1">
    <location>
        <begin position="273"/>
        <end position="364"/>
    </location>
</feature>
<protein>
    <recommendedName>
        <fullName evidence="1">Putative DNA-binding domain-containing protein</fullName>
    </recommendedName>
</protein>